<dbReference type="InterPro" id="IPR010559">
    <property type="entry name" value="Sig_transdc_His_kin_internal"/>
</dbReference>
<proteinExistence type="predicted"/>
<protein>
    <recommendedName>
        <fullName evidence="2">Signal transduction histidine kinase internal region domain-containing protein</fullName>
    </recommendedName>
</protein>
<dbReference type="AlphaFoldDB" id="A0A150XAP9"/>
<dbReference type="Pfam" id="PF06580">
    <property type="entry name" value="His_kinase"/>
    <property type="match status" value="1"/>
</dbReference>
<feature type="transmembrane region" description="Helical" evidence="1">
    <location>
        <begin position="110"/>
        <end position="132"/>
    </location>
</feature>
<sequence length="336" mass="39186">MRIFLKVINSKWFQHPVFWVLSIYAIGNYFAISNLFKFIDFFYSLLFHIPLVFLVYINLRLLIPKFLQKGKYLLYGLAGLLLLAATYGIHEFTFELLLPVLPTEFYMVSFTDWEVLLTIFSIYLVLTTLLTLSKSWYRLQQVEKEKLSIELNSLKAQVNPHFLFNSLNSIYSLALAKSEQTAETVLELSNLLRYMLYEVSEEKVDLRKEVEMIENYIELQKLRADDSTEVKFEIMGDLNETKVAPLLFFPLIENAFKHGVKGVSESAFIHLMLNVKRGIEFTIVNNKGQVDDMEKGKFGGIGLENVRRRLELIYPDAHEFEVIETEDVFEVKLKLI</sequence>
<keyword evidence="4" id="KW-1185">Reference proteome</keyword>
<organism evidence="3 4">
    <name type="scientific">Roseivirga spongicola</name>
    <dbReference type="NCBI Taxonomy" id="333140"/>
    <lineage>
        <taxon>Bacteria</taxon>
        <taxon>Pseudomonadati</taxon>
        <taxon>Bacteroidota</taxon>
        <taxon>Cytophagia</taxon>
        <taxon>Cytophagales</taxon>
        <taxon>Roseivirgaceae</taxon>
        <taxon>Roseivirga</taxon>
    </lineage>
</organism>
<feature type="transmembrane region" description="Helical" evidence="1">
    <location>
        <begin position="12"/>
        <end position="32"/>
    </location>
</feature>
<reference evidence="3 4" key="1">
    <citation type="submission" date="2016-01" db="EMBL/GenBank/DDBJ databases">
        <title>Genome sequencing of Roseivirga spongicola UST030701-084.</title>
        <authorList>
            <person name="Selvaratnam C."/>
            <person name="Thevarajoo S."/>
            <person name="Goh K.M."/>
            <person name="Ee R."/>
            <person name="Chan K.-G."/>
            <person name="Chong C.S."/>
        </authorList>
    </citation>
    <scope>NUCLEOTIDE SEQUENCE [LARGE SCALE GENOMIC DNA]</scope>
    <source>
        <strain evidence="3 4">UST030701-084</strain>
    </source>
</reference>
<comment type="caution">
    <text evidence="3">The sequence shown here is derived from an EMBL/GenBank/DDBJ whole genome shotgun (WGS) entry which is preliminary data.</text>
</comment>
<evidence type="ECO:0000313" key="3">
    <source>
        <dbReference type="EMBL" id="KYG75809.1"/>
    </source>
</evidence>
<dbReference type="STRING" id="333140.AWW68_08235"/>
<gene>
    <name evidence="3" type="ORF">AWW68_08235</name>
</gene>
<name>A0A150XAP9_9BACT</name>
<dbReference type="InterPro" id="IPR036890">
    <property type="entry name" value="HATPase_C_sf"/>
</dbReference>
<keyword evidence="1" id="KW-1133">Transmembrane helix</keyword>
<dbReference type="RefSeq" id="WP_068219728.1">
    <property type="nucleotide sequence ID" value="NZ_CP139724.1"/>
</dbReference>
<evidence type="ECO:0000313" key="4">
    <source>
        <dbReference type="Proteomes" id="UP000075606"/>
    </source>
</evidence>
<dbReference type="GO" id="GO:0016020">
    <property type="term" value="C:membrane"/>
    <property type="evidence" value="ECO:0007669"/>
    <property type="project" value="InterPro"/>
</dbReference>
<keyword evidence="1" id="KW-0812">Transmembrane</keyword>
<dbReference type="GO" id="GO:0000155">
    <property type="term" value="F:phosphorelay sensor kinase activity"/>
    <property type="evidence" value="ECO:0007669"/>
    <property type="project" value="InterPro"/>
</dbReference>
<dbReference type="OrthoDB" id="9792992at2"/>
<dbReference type="Proteomes" id="UP000075606">
    <property type="component" value="Unassembled WGS sequence"/>
</dbReference>
<feature type="transmembrane region" description="Helical" evidence="1">
    <location>
        <begin position="72"/>
        <end position="90"/>
    </location>
</feature>
<dbReference type="PANTHER" id="PTHR34220:SF7">
    <property type="entry name" value="SENSOR HISTIDINE KINASE YPDA"/>
    <property type="match status" value="1"/>
</dbReference>
<dbReference type="Gene3D" id="3.30.565.10">
    <property type="entry name" value="Histidine kinase-like ATPase, C-terminal domain"/>
    <property type="match status" value="1"/>
</dbReference>
<feature type="transmembrane region" description="Helical" evidence="1">
    <location>
        <begin position="38"/>
        <end position="60"/>
    </location>
</feature>
<dbReference type="EMBL" id="LRPC01000012">
    <property type="protein sequence ID" value="KYG75809.1"/>
    <property type="molecule type" value="Genomic_DNA"/>
</dbReference>
<feature type="domain" description="Signal transduction histidine kinase internal region" evidence="2">
    <location>
        <begin position="150"/>
        <end position="226"/>
    </location>
</feature>
<dbReference type="PANTHER" id="PTHR34220">
    <property type="entry name" value="SENSOR HISTIDINE KINASE YPDA"/>
    <property type="match status" value="1"/>
</dbReference>
<keyword evidence="1" id="KW-0472">Membrane</keyword>
<evidence type="ECO:0000256" key="1">
    <source>
        <dbReference type="SAM" id="Phobius"/>
    </source>
</evidence>
<accession>A0A150XAP9</accession>
<dbReference type="InterPro" id="IPR050640">
    <property type="entry name" value="Bact_2-comp_sensor_kinase"/>
</dbReference>
<evidence type="ECO:0000259" key="2">
    <source>
        <dbReference type="Pfam" id="PF06580"/>
    </source>
</evidence>